<evidence type="ECO:0000313" key="1">
    <source>
        <dbReference type="EMBL" id="PWN22321.1"/>
    </source>
</evidence>
<proteinExistence type="predicted"/>
<name>A0A316UD27_9BASI</name>
<sequence>MIAIFNRAFRTRSEIRQPHSEPTGPFHLGDLPTVQAHQCIDRAEPDAALMLLPSAKQGGRASIWLTGDASPANLTIARSFFNALLRKQIQLGDHKPLATVDVSTAPHLVNARYPGKLGEKAFKAGVGKKRPALMFYDTTMALYAIGCENTLAIEVAYKNESIEGLLLSALLWTQQGTDSPLPIYQPVNFLGVKVCDETNNEDPTRPAWAVVRATKADKTGRGTTEIFLFNASAEWEEAWRTQLKDTHLTGVKVITDQSTIEIKPSFFHPALPDEHDGKTQRIKVDEEMLNRAFHKGLGISESVVAQRKYTEWAMPA</sequence>
<protein>
    <submittedName>
        <fullName evidence="1">Uncharacterized protein</fullName>
    </submittedName>
</protein>
<dbReference type="AlphaFoldDB" id="A0A316UD27"/>
<dbReference type="Proteomes" id="UP000245942">
    <property type="component" value="Unassembled WGS sequence"/>
</dbReference>
<accession>A0A316UD27</accession>
<dbReference type="EMBL" id="KZ819323">
    <property type="protein sequence ID" value="PWN22321.1"/>
    <property type="molecule type" value="Genomic_DNA"/>
</dbReference>
<dbReference type="GeneID" id="37011012"/>
<dbReference type="RefSeq" id="XP_025349481.1">
    <property type="nucleotide sequence ID" value="XM_025489278.1"/>
</dbReference>
<keyword evidence="2" id="KW-1185">Reference proteome</keyword>
<organism evidence="1 2">
    <name type="scientific">Pseudomicrostroma glucosiphilum</name>
    <dbReference type="NCBI Taxonomy" id="1684307"/>
    <lineage>
        <taxon>Eukaryota</taxon>
        <taxon>Fungi</taxon>
        <taxon>Dikarya</taxon>
        <taxon>Basidiomycota</taxon>
        <taxon>Ustilaginomycotina</taxon>
        <taxon>Exobasidiomycetes</taxon>
        <taxon>Microstromatales</taxon>
        <taxon>Microstromatales incertae sedis</taxon>
        <taxon>Pseudomicrostroma</taxon>
    </lineage>
</organism>
<reference evidence="1 2" key="1">
    <citation type="journal article" date="2018" name="Mol. Biol. Evol.">
        <title>Broad Genomic Sampling Reveals a Smut Pathogenic Ancestry of the Fungal Clade Ustilaginomycotina.</title>
        <authorList>
            <person name="Kijpornyongpan T."/>
            <person name="Mondo S.J."/>
            <person name="Barry K."/>
            <person name="Sandor L."/>
            <person name="Lee J."/>
            <person name="Lipzen A."/>
            <person name="Pangilinan J."/>
            <person name="LaButti K."/>
            <person name="Hainaut M."/>
            <person name="Henrissat B."/>
            <person name="Grigoriev I.V."/>
            <person name="Spatafora J.W."/>
            <person name="Aime M.C."/>
        </authorList>
    </citation>
    <scope>NUCLEOTIDE SEQUENCE [LARGE SCALE GENOMIC DNA]</scope>
    <source>
        <strain evidence="1 2">MCA 4718</strain>
    </source>
</reference>
<evidence type="ECO:0000313" key="2">
    <source>
        <dbReference type="Proteomes" id="UP000245942"/>
    </source>
</evidence>
<gene>
    <name evidence="1" type="ORF">BCV69DRAFT_140669</name>
</gene>